<dbReference type="STRING" id="154538.A0A1M2V6U9"/>
<evidence type="ECO:0000256" key="2">
    <source>
        <dbReference type="ARBA" id="ARBA00022801"/>
    </source>
</evidence>
<keyword evidence="1" id="KW-0479">Metal-binding</keyword>
<dbReference type="AlphaFoldDB" id="A0A1M2V6U9"/>
<evidence type="ECO:0000313" key="5">
    <source>
        <dbReference type="Proteomes" id="UP000184267"/>
    </source>
</evidence>
<evidence type="ECO:0000313" key="4">
    <source>
        <dbReference type="EMBL" id="OJT03311.1"/>
    </source>
</evidence>
<proteinExistence type="predicted"/>
<dbReference type="OrthoDB" id="10254258at2759"/>
<dbReference type="InterPro" id="IPR006674">
    <property type="entry name" value="HD_domain"/>
</dbReference>
<organism evidence="4 5">
    <name type="scientific">Trametes pubescens</name>
    <name type="common">White-rot fungus</name>
    <dbReference type="NCBI Taxonomy" id="154538"/>
    <lineage>
        <taxon>Eukaryota</taxon>
        <taxon>Fungi</taxon>
        <taxon>Dikarya</taxon>
        <taxon>Basidiomycota</taxon>
        <taxon>Agaricomycotina</taxon>
        <taxon>Agaricomycetes</taxon>
        <taxon>Polyporales</taxon>
        <taxon>Polyporaceae</taxon>
        <taxon>Trametes</taxon>
    </lineage>
</organism>
<reference evidence="4 5" key="1">
    <citation type="submission" date="2016-10" db="EMBL/GenBank/DDBJ databases">
        <title>Genome sequence of the basidiomycete white-rot fungus Trametes pubescens.</title>
        <authorList>
            <person name="Makela M.R."/>
            <person name="Granchi Z."/>
            <person name="Peng M."/>
            <person name="De Vries R.P."/>
            <person name="Grigoriev I."/>
            <person name="Riley R."/>
            <person name="Hilden K."/>
        </authorList>
    </citation>
    <scope>NUCLEOTIDE SEQUENCE [LARGE SCALE GENOMIC DNA]</scope>
    <source>
        <strain evidence="4 5">FBCC735</strain>
    </source>
</reference>
<dbReference type="Proteomes" id="UP000184267">
    <property type="component" value="Unassembled WGS sequence"/>
</dbReference>
<dbReference type="Pfam" id="PF13023">
    <property type="entry name" value="HD_3"/>
    <property type="match status" value="1"/>
</dbReference>
<accession>A0A1M2V6U9</accession>
<comment type="caution">
    <text evidence="4">The sequence shown here is derived from an EMBL/GenBank/DDBJ whole genome shotgun (WGS) entry which is preliminary data.</text>
</comment>
<dbReference type="InterPro" id="IPR039356">
    <property type="entry name" value="YfbR/HDDC2"/>
</dbReference>
<dbReference type="GO" id="GO:0002953">
    <property type="term" value="F:5'-deoxynucleotidase activity"/>
    <property type="evidence" value="ECO:0007669"/>
    <property type="project" value="InterPro"/>
</dbReference>
<feature type="domain" description="HD" evidence="3">
    <location>
        <begin position="9"/>
        <end position="57"/>
    </location>
</feature>
<evidence type="ECO:0000259" key="3">
    <source>
        <dbReference type="Pfam" id="PF13023"/>
    </source>
</evidence>
<dbReference type="GO" id="GO:0005737">
    <property type="term" value="C:cytoplasm"/>
    <property type="evidence" value="ECO:0007669"/>
    <property type="project" value="TreeGrafter"/>
</dbReference>
<sequence length="100" mass="11651">MHNFVHEMLHNSSAARRIEALWQEYEEGESKEAKFVKDLDRFEMACQASEYERNHGMQTLQPFFDSSLPLIRHPEVQGWGQALATERQHSQSKRDEASSS</sequence>
<dbReference type="EMBL" id="MNAD01001619">
    <property type="protein sequence ID" value="OJT03311.1"/>
    <property type="molecule type" value="Genomic_DNA"/>
</dbReference>
<dbReference type="PANTHER" id="PTHR11845">
    <property type="entry name" value="5'-DEOXYNUCLEOTIDASE HDDC2"/>
    <property type="match status" value="1"/>
</dbReference>
<dbReference type="PANTHER" id="PTHR11845:SF13">
    <property type="entry name" value="5'-DEOXYNUCLEOTIDASE HDDC2"/>
    <property type="match status" value="1"/>
</dbReference>
<dbReference type="SUPFAM" id="SSF109604">
    <property type="entry name" value="HD-domain/PDEase-like"/>
    <property type="match status" value="1"/>
</dbReference>
<keyword evidence="5" id="KW-1185">Reference proteome</keyword>
<dbReference type="Gene3D" id="1.10.3210.10">
    <property type="entry name" value="Hypothetical protein af1432"/>
    <property type="match status" value="1"/>
</dbReference>
<protein>
    <submittedName>
        <fullName evidence="4">HD domain-containing protein</fullName>
    </submittedName>
</protein>
<evidence type="ECO:0000256" key="1">
    <source>
        <dbReference type="ARBA" id="ARBA00022723"/>
    </source>
</evidence>
<dbReference type="GO" id="GO:0046872">
    <property type="term" value="F:metal ion binding"/>
    <property type="evidence" value="ECO:0007669"/>
    <property type="project" value="UniProtKB-KW"/>
</dbReference>
<keyword evidence="2" id="KW-0378">Hydrolase</keyword>
<gene>
    <name evidence="4" type="ORF">TRAPUB_6089</name>
</gene>
<name>A0A1M2V6U9_TRAPU</name>